<dbReference type="GO" id="GO:0005737">
    <property type="term" value="C:cytoplasm"/>
    <property type="evidence" value="ECO:0007669"/>
    <property type="project" value="TreeGrafter"/>
</dbReference>
<keyword evidence="7" id="KW-0378">Hydrolase</keyword>
<dbReference type="AlphaFoldDB" id="A0A343JBY0"/>
<dbReference type="Pfam" id="PF07724">
    <property type="entry name" value="AAA_2"/>
    <property type="match status" value="1"/>
</dbReference>
<feature type="domain" description="Clp R" evidence="6">
    <location>
        <begin position="1"/>
        <end position="141"/>
    </location>
</feature>
<dbReference type="Pfam" id="PF00004">
    <property type="entry name" value="AAA"/>
    <property type="match status" value="1"/>
</dbReference>
<dbReference type="PANTHER" id="PTHR11638">
    <property type="entry name" value="ATP-DEPENDENT CLP PROTEASE"/>
    <property type="match status" value="1"/>
</dbReference>
<dbReference type="EMBL" id="CP016786">
    <property type="protein sequence ID" value="ASW43038.1"/>
    <property type="molecule type" value="Genomic_DNA"/>
</dbReference>
<sequence>MDISRIVREVLIRAYKIAHDNNNEFITPEHLVLSALEEDIFKDAITKLNGNVKELKDDLINYIDNNIDKVENKEPEESYGIKNVLIFATQQAAFSERNMVALEHIMAAIYTLKDSYAVYFLQKQGIEKQDLLYELSHNQSEMENASKDAIKIIKINPLEYKSMSSNGNAETNKILGKYCTELTNLLEIDEYSLIGREDIINRTIQILSRKTKNNPVHIGEPGVGKTAITMGLVKLIKEGKVPNKLKNAKVFSLDIGSILAGTKYRGDFEERIKLILDEISKSENSIVYIDEIHNIVGAGALNGSSLDGGNLIKGYLLEGKIKFIGATTYDDYKKYFEKDKALIRRFQVIEVKETSIDETIEILKGIKESFEKYHNVKYNDDALEEAVKLSARYINDKFLPDKAIDIMDEAGAYVDINRDRYKEAVVNKEIIEEIISKTCNIPKQTIENTEAEALKSLEEELKKKIFGQDSAIEEVTRAIKLSRAGLTSKEKPVASLLFVGPTGVGKTEIAKVLSQTLGVELVRFDMSEYGEKHSAAKLIGSPPGYVGYEEGGLLTDTIRKKPNSVLLLDEIEKAHPDILNVLLQVMDYGILTDNKGRKSDFRNVIIIMTSNVGARNLSKNSVGFLKDESKQGDIKNDVSKAFSPEFRNRLDKVVIFNEINEEMAINITKNELNKFKEMLISKKVFVNFTDKCIKFISEKGLSKEYGAREIIRVINADIKPLLVDELLFGDLSNGGECEIDVERGKFIVNIQN</sequence>
<dbReference type="Gene3D" id="3.40.50.300">
    <property type="entry name" value="P-loop containing nucleotide triphosphate hydrolases"/>
    <property type="match status" value="2"/>
</dbReference>
<dbReference type="PANTHER" id="PTHR11638:SF111">
    <property type="entry name" value="ATP-DEPENDENT CLP PROTEASE ATP-BINDING SUBUNIT CLPA"/>
    <property type="match status" value="1"/>
</dbReference>
<dbReference type="GO" id="GO:0005524">
    <property type="term" value="F:ATP binding"/>
    <property type="evidence" value="ECO:0007669"/>
    <property type="project" value="UniProtKB-KW"/>
</dbReference>
<evidence type="ECO:0000259" key="6">
    <source>
        <dbReference type="PROSITE" id="PS51903"/>
    </source>
</evidence>
<evidence type="ECO:0000256" key="4">
    <source>
        <dbReference type="ARBA" id="ARBA00023186"/>
    </source>
</evidence>
<dbReference type="SUPFAM" id="SSF81923">
    <property type="entry name" value="Double Clp-N motif"/>
    <property type="match status" value="1"/>
</dbReference>
<keyword evidence="8" id="KW-1185">Reference proteome</keyword>
<dbReference type="InterPro" id="IPR003593">
    <property type="entry name" value="AAA+_ATPase"/>
</dbReference>
<gene>
    <name evidence="7" type="ORF">BEN51_05975</name>
</gene>
<keyword evidence="1 5" id="KW-0677">Repeat</keyword>
<name>A0A343JBY0_9CLOT</name>
<dbReference type="PRINTS" id="PR00300">
    <property type="entry name" value="CLPPROTEASEA"/>
</dbReference>
<dbReference type="Pfam" id="PF17871">
    <property type="entry name" value="AAA_lid_9"/>
    <property type="match status" value="1"/>
</dbReference>
<dbReference type="Pfam" id="PF10431">
    <property type="entry name" value="ClpB_D2-small"/>
    <property type="match status" value="1"/>
</dbReference>
<evidence type="ECO:0000256" key="1">
    <source>
        <dbReference type="ARBA" id="ARBA00022737"/>
    </source>
</evidence>
<dbReference type="Gene3D" id="1.10.1780.10">
    <property type="entry name" value="Clp, N-terminal domain"/>
    <property type="match status" value="1"/>
</dbReference>
<dbReference type="PROSITE" id="PS51903">
    <property type="entry name" value="CLP_R"/>
    <property type="match status" value="1"/>
</dbReference>
<accession>A0A343JBY0</accession>
<keyword evidence="2" id="KW-0547">Nucleotide-binding</keyword>
<evidence type="ECO:0000256" key="3">
    <source>
        <dbReference type="ARBA" id="ARBA00022840"/>
    </source>
</evidence>
<evidence type="ECO:0000256" key="5">
    <source>
        <dbReference type="PROSITE-ProRule" id="PRU01251"/>
    </source>
</evidence>
<keyword evidence="7" id="KW-0645">Protease</keyword>
<dbReference type="FunFam" id="3.40.50.300:FF:000025">
    <property type="entry name" value="ATP-dependent Clp protease subunit"/>
    <property type="match status" value="1"/>
</dbReference>
<reference evidence="7 8" key="1">
    <citation type="submission" date="2016-08" db="EMBL/GenBank/DDBJ databases">
        <title>Complete Genome Sequence Of The Indigo Reducing Clostridium isatidis DSM15098.</title>
        <authorList>
            <person name="Little G.T."/>
            <person name="Minton N.P."/>
        </authorList>
    </citation>
    <scope>NUCLEOTIDE SEQUENCE [LARGE SCALE GENOMIC DNA]</scope>
    <source>
        <strain evidence="7 8">DSM 15098</strain>
    </source>
</reference>
<dbReference type="InterPro" id="IPR027417">
    <property type="entry name" value="P-loop_NTPase"/>
</dbReference>
<dbReference type="SMART" id="SM01086">
    <property type="entry name" value="ClpB_D2-small"/>
    <property type="match status" value="1"/>
</dbReference>
<dbReference type="PROSITE" id="PS00871">
    <property type="entry name" value="CLPAB_2"/>
    <property type="match status" value="1"/>
</dbReference>
<dbReference type="GO" id="GO:0008233">
    <property type="term" value="F:peptidase activity"/>
    <property type="evidence" value="ECO:0007669"/>
    <property type="project" value="UniProtKB-KW"/>
</dbReference>
<dbReference type="SMART" id="SM00382">
    <property type="entry name" value="AAA"/>
    <property type="match status" value="2"/>
</dbReference>
<dbReference type="InterPro" id="IPR041546">
    <property type="entry name" value="ClpA/ClpB_AAA_lid"/>
</dbReference>
<dbReference type="InterPro" id="IPR036628">
    <property type="entry name" value="Clp_N_dom_sf"/>
</dbReference>
<dbReference type="InterPro" id="IPR001270">
    <property type="entry name" value="ClpA/B"/>
</dbReference>
<organism evidence="7 8">
    <name type="scientific">Clostridium isatidis</name>
    <dbReference type="NCBI Taxonomy" id="182773"/>
    <lineage>
        <taxon>Bacteria</taxon>
        <taxon>Bacillati</taxon>
        <taxon>Bacillota</taxon>
        <taxon>Clostridia</taxon>
        <taxon>Eubacteriales</taxon>
        <taxon>Clostridiaceae</taxon>
        <taxon>Clostridium</taxon>
    </lineage>
</organism>
<keyword evidence="3 7" id="KW-0067">ATP-binding</keyword>
<dbReference type="InterPro" id="IPR050130">
    <property type="entry name" value="ClpA_ClpB"/>
</dbReference>
<dbReference type="GO" id="GO:0034605">
    <property type="term" value="P:cellular response to heat"/>
    <property type="evidence" value="ECO:0007669"/>
    <property type="project" value="TreeGrafter"/>
</dbReference>
<proteinExistence type="predicted"/>
<dbReference type="InterPro" id="IPR004176">
    <property type="entry name" value="Clp_R_N"/>
</dbReference>
<dbReference type="Gene3D" id="1.10.8.60">
    <property type="match status" value="2"/>
</dbReference>
<dbReference type="Proteomes" id="UP000264883">
    <property type="component" value="Chromosome"/>
</dbReference>
<dbReference type="SUPFAM" id="SSF52540">
    <property type="entry name" value="P-loop containing nucleoside triphosphate hydrolases"/>
    <property type="match status" value="2"/>
</dbReference>
<dbReference type="CDD" id="cd00009">
    <property type="entry name" value="AAA"/>
    <property type="match status" value="1"/>
</dbReference>
<dbReference type="OrthoDB" id="9803641at2"/>
<evidence type="ECO:0000256" key="2">
    <source>
        <dbReference type="ARBA" id="ARBA00022741"/>
    </source>
</evidence>
<dbReference type="CDD" id="cd19499">
    <property type="entry name" value="RecA-like_ClpB_Hsp104-like"/>
    <property type="match status" value="1"/>
</dbReference>
<dbReference type="InterPro" id="IPR028299">
    <property type="entry name" value="ClpA/B_CS2"/>
</dbReference>
<dbReference type="GO" id="GO:0016887">
    <property type="term" value="F:ATP hydrolysis activity"/>
    <property type="evidence" value="ECO:0007669"/>
    <property type="project" value="InterPro"/>
</dbReference>
<dbReference type="InterPro" id="IPR003959">
    <property type="entry name" value="ATPase_AAA_core"/>
</dbReference>
<keyword evidence="4" id="KW-0143">Chaperone</keyword>
<dbReference type="GO" id="GO:0006508">
    <property type="term" value="P:proteolysis"/>
    <property type="evidence" value="ECO:0007669"/>
    <property type="project" value="UniProtKB-KW"/>
</dbReference>
<evidence type="ECO:0000313" key="7">
    <source>
        <dbReference type="EMBL" id="ASW43038.1"/>
    </source>
</evidence>
<protein>
    <submittedName>
        <fullName evidence="7">ATP-dependent Clp protease ATP-binding subunit ClpA</fullName>
    </submittedName>
</protein>
<evidence type="ECO:0000313" key="8">
    <source>
        <dbReference type="Proteomes" id="UP000264883"/>
    </source>
</evidence>
<dbReference type="Pfam" id="PF02861">
    <property type="entry name" value="Clp_N"/>
    <property type="match status" value="1"/>
</dbReference>
<dbReference type="InterPro" id="IPR019489">
    <property type="entry name" value="Clp_ATPase_C"/>
</dbReference>
<dbReference type="RefSeq" id="WP_119865177.1">
    <property type="nucleotide sequence ID" value="NZ_CP016786.1"/>
</dbReference>
<dbReference type="KEGG" id="cia:BEN51_05975"/>